<protein>
    <submittedName>
        <fullName evidence="2">Talin-1</fullName>
    </submittedName>
</protein>
<evidence type="ECO:0000256" key="1">
    <source>
        <dbReference type="SAM" id="MobiDB-lite"/>
    </source>
</evidence>
<reference evidence="2 3" key="1">
    <citation type="submission" date="2019-04" db="EMBL/GenBank/DDBJ databases">
        <title>Draft genome of the big-headed turtle Platysternon megacephalum.</title>
        <authorList>
            <person name="Gong S."/>
        </authorList>
    </citation>
    <scope>NUCLEOTIDE SEQUENCE [LARGE SCALE GENOMIC DNA]</scope>
    <source>
        <strain evidence="2">DO16091913</strain>
        <tissue evidence="2">Muscle</tissue>
    </source>
</reference>
<organism evidence="2 3">
    <name type="scientific">Platysternon megacephalum</name>
    <name type="common">big-headed turtle</name>
    <dbReference type="NCBI Taxonomy" id="55544"/>
    <lineage>
        <taxon>Eukaryota</taxon>
        <taxon>Metazoa</taxon>
        <taxon>Chordata</taxon>
        <taxon>Craniata</taxon>
        <taxon>Vertebrata</taxon>
        <taxon>Euteleostomi</taxon>
        <taxon>Archelosauria</taxon>
        <taxon>Testudinata</taxon>
        <taxon>Testudines</taxon>
        <taxon>Cryptodira</taxon>
        <taxon>Durocryptodira</taxon>
        <taxon>Testudinoidea</taxon>
        <taxon>Platysternidae</taxon>
        <taxon>Platysternon</taxon>
    </lineage>
</organism>
<reference evidence="2 3" key="2">
    <citation type="submission" date="2019-04" db="EMBL/GenBank/DDBJ databases">
        <title>The genome sequence of big-headed turtle.</title>
        <authorList>
            <person name="Gong S."/>
        </authorList>
    </citation>
    <scope>NUCLEOTIDE SEQUENCE [LARGE SCALE GENOMIC DNA]</scope>
    <source>
        <strain evidence="2">DO16091913</strain>
        <tissue evidence="2">Muscle</tissue>
    </source>
</reference>
<feature type="region of interest" description="Disordered" evidence="1">
    <location>
        <begin position="1"/>
        <end position="22"/>
    </location>
</feature>
<dbReference type="EMBL" id="QXTE01000312">
    <property type="protein sequence ID" value="TFJ99685.1"/>
    <property type="molecule type" value="Genomic_DNA"/>
</dbReference>
<proteinExistence type="predicted"/>
<sequence>MHTPHPPSLPPARHQVSEGCWSHASTGDGCGGVFMAPPPEARLTRYIRWGSLQAVPVGRGVTCWPAIPIAPGTPATLHHSPPGLNWGQQQWSCPAPTDAHPSAELCHVPLVL</sequence>
<dbReference type="Proteomes" id="UP000297703">
    <property type="component" value="Unassembled WGS sequence"/>
</dbReference>
<gene>
    <name evidence="2" type="ORF">DR999_PMT18281</name>
</gene>
<accession>A0A4D9DPV9</accession>
<dbReference type="AlphaFoldDB" id="A0A4D9DPV9"/>
<keyword evidence="3" id="KW-1185">Reference proteome</keyword>
<evidence type="ECO:0000313" key="3">
    <source>
        <dbReference type="Proteomes" id="UP000297703"/>
    </source>
</evidence>
<feature type="compositionally biased region" description="Pro residues" evidence="1">
    <location>
        <begin position="1"/>
        <end position="10"/>
    </location>
</feature>
<evidence type="ECO:0000313" key="2">
    <source>
        <dbReference type="EMBL" id="TFJ99685.1"/>
    </source>
</evidence>
<comment type="caution">
    <text evidence="2">The sequence shown here is derived from an EMBL/GenBank/DDBJ whole genome shotgun (WGS) entry which is preliminary data.</text>
</comment>
<name>A0A4D9DPV9_9SAUR</name>